<dbReference type="InterPro" id="IPR036249">
    <property type="entry name" value="Thioredoxin-like_sf"/>
</dbReference>
<dbReference type="Proteomes" id="UP000504629">
    <property type="component" value="Unplaced"/>
</dbReference>
<dbReference type="RefSeq" id="XP_028042030.1">
    <property type="nucleotide sequence ID" value="XM_028186229.1"/>
</dbReference>
<dbReference type="GeneID" id="114251833"/>
<accession>A0A6J2KIZ2</accession>
<keyword evidence="4" id="KW-1185">Reference proteome</keyword>
<evidence type="ECO:0000313" key="5">
    <source>
        <dbReference type="RefSeq" id="XP_028042030.1"/>
    </source>
</evidence>
<evidence type="ECO:0000256" key="2">
    <source>
        <dbReference type="ARBA" id="ARBA00023180"/>
    </source>
</evidence>
<keyword evidence="3" id="KW-0732">Signal</keyword>
<evidence type="ECO:0000256" key="1">
    <source>
        <dbReference type="ARBA" id="ARBA00005679"/>
    </source>
</evidence>
<protein>
    <submittedName>
        <fullName evidence="5">Gamma-interferon-inducible lysosomal thiol reductase-like</fullName>
    </submittedName>
</protein>
<feature type="chain" id="PRO_5026760873" evidence="3">
    <location>
        <begin position="18"/>
        <end position="241"/>
    </location>
</feature>
<dbReference type="OrthoDB" id="958254at2759"/>
<dbReference type="AlphaFoldDB" id="A0A6J2KIZ2"/>
<comment type="similarity">
    <text evidence="1">Belongs to the GILT family.</text>
</comment>
<evidence type="ECO:0000256" key="3">
    <source>
        <dbReference type="SAM" id="SignalP"/>
    </source>
</evidence>
<keyword evidence="2" id="KW-0325">Glycoprotein</keyword>
<dbReference type="PANTHER" id="PTHR13234">
    <property type="entry name" value="GAMMA-INTERFERON INDUCIBLE LYSOSOMAL THIOL REDUCTASE GILT"/>
    <property type="match status" value="1"/>
</dbReference>
<gene>
    <name evidence="5" type="primary">LOC114251833</name>
</gene>
<dbReference type="KEGG" id="bman:114251833"/>
<dbReference type="GO" id="GO:0016671">
    <property type="term" value="F:oxidoreductase activity, acting on a sulfur group of donors, disulfide as acceptor"/>
    <property type="evidence" value="ECO:0007669"/>
    <property type="project" value="InterPro"/>
</dbReference>
<feature type="signal peptide" evidence="3">
    <location>
        <begin position="1"/>
        <end position="17"/>
    </location>
</feature>
<dbReference type="Gene3D" id="3.40.30.10">
    <property type="entry name" value="Glutaredoxin"/>
    <property type="match status" value="1"/>
</dbReference>
<reference evidence="5" key="1">
    <citation type="submission" date="2025-08" db="UniProtKB">
        <authorList>
            <consortium name="RefSeq"/>
        </authorList>
    </citation>
    <scope>IDENTIFICATION</scope>
    <source>
        <tissue evidence="5">Silk gland</tissue>
    </source>
</reference>
<dbReference type="SUPFAM" id="SSF52833">
    <property type="entry name" value="Thioredoxin-like"/>
    <property type="match status" value="1"/>
</dbReference>
<name>A0A6J2KIZ2_BOMMA</name>
<evidence type="ECO:0000313" key="4">
    <source>
        <dbReference type="Proteomes" id="UP000504629"/>
    </source>
</evidence>
<dbReference type="Pfam" id="PF03227">
    <property type="entry name" value="GILT"/>
    <property type="match status" value="1"/>
</dbReference>
<organism evidence="4 5">
    <name type="scientific">Bombyx mandarina</name>
    <name type="common">Wild silk moth</name>
    <name type="synonym">Wild silkworm</name>
    <dbReference type="NCBI Taxonomy" id="7092"/>
    <lineage>
        <taxon>Eukaryota</taxon>
        <taxon>Metazoa</taxon>
        <taxon>Ecdysozoa</taxon>
        <taxon>Arthropoda</taxon>
        <taxon>Hexapoda</taxon>
        <taxon>Insecta</taxon>
        <taxon>Pterygota</taxon>
        <taxon>Neoptera</taxon>
        <taxon>Endopterygota</taxon>
        <taxon>Lepidoptera</taxon>
        <taxon>Glossata</taxon>
        <taxon>Ditrysia</taxon>
        <taxon>Bombycoidea</taxon>
        <taxon>Bombycidae</taxon>
        <taxon>Bombycinae</taxon>
        <taxon>Bombyx</taxon>
    </lineage>
</organism>
<proteinExistence type="inferred from homology"/>
<dbReference type="PANTHER" id="PTHR13234:SF71">
    <property type="entry name" value="GAMMA-INTERFERON-INDUCIBLE LYSOSOMAL THIOL REDUCTASE-LIKE PROTEIN"/>
    <property type="match status" value="1"/>
</dbReference>
<sequence>MSNTIFVALYLIVLVRGQEEYIVSNFIEIDQTRSSPLESDTYLMADKIQQYVDEKVDVKVYYESLCPGCRVFDSAILAPTIERLNQYLNINIYPYGKAKTIEKNGKYEFICQHGPEECYGNKLHACAIDVIGNITIAVMYNSCMMDLDQKNHGSDDLAADACGNKFDIDSSPIKRCAKGDRGDELLKKYGDESKKANYLFVPYILVNGKESSIYAFILDVCNAFINPPPHCVNAFYSVTSV</sequence>
<dbReference type="InterPro" id="IPR004911">
    <property type="entry name" value="Interferon-induced_GILT"/>
</dbReference>